<sequence>MSMIKPIRNEQLYTDALERIESLWGAKIDTPEGDELDILMVLVEAYENRHYPMPPSDPVEAIKFRMDQMGLTTRDLRAYLGSKSRVSEVLNRQRPLSKAQIIKLHQGMKIPYECLLDPGLIS</sequence>
<organism evidence="1">
    <name type="scientific">hydrothermal vent metagenome</name>
    <dbReference type="NCBI Taxonomy" id="652676"/>
    <lineage>
        <taxon>unclassified sequences</taxon>
        <taxon>metagenomes</taxon>
        <taxon>ecological metagenomes</taxon>
    </lineage>
</organism>
<dbReference type="AlphaFoldDB" id="A0A3B0X4V7"/>
<accession>A0A3B0X4V7</accession>
<dbReference type="GO" id="GO:0006355">
    <property type="term" value="P:regulation of DNA-templated transcription"/>
    <property type="evidence" value="ECO:0007669"/>
    <property type="project" value="InterPro"/>
</dbReference>
<dbReference type="EMBL" id="UOFG01000180">
    <property type="protein sequence ID" value="VAW62741.1"/>
    <property type="molecule type" value="Genomic_DNA"/>
</dbReference>
<dbReference type="InterPro" id="IPR039060">
    <property type="entry name" value="Antitox_HigA"/>
</dbReference>
<gene>
    <name evidence="1" type="ORF">MNBD_GAMMA11-218</name>
</gene>
<dbReference type="PANTHER" id="PTHR40455:SF1">
    <property type="entry name" value="ANTITOXIN HIGA"/>
    <property type="match status" value="1"/>
</dbReference>
<proteinExistence type="predicted"/>
<dbReference type="InterPro" id="IPR010982">
    <property type="entry name" value="Lambda_DNA-bd_dom_sf"/>
</dbReference>
<reference evidence="1" key="1">
    <citation type="submission" date="2018-06" db="EMBL/GenBank/DDBJ databases">
        <authorList>
            <person name="Zhirakovskaya E."/>
        </authorList>
    </citation>
    <scope>NUCLEOTIDE SEQUENCE</scope>
</reference>
<protein>
    <submittedName>
        <fullName evidence="1">Helix-turn-helix motif</fullName>
    </submittedName>
</protein>
<name>A0A3B0X4V7_9ZZZZ</name>
<dbReference type="Gene3D" id="1.10.260.40">
    <property type="entry name" value="lambda repressor-like DNA-binding domains"/>
    <property type="match status" value="1"/>
</dbReference>
<dbReference type="GO" id="GO:0001046">
    <property type="term" value="F:core promoter sequence-specific DNA binding"/>
    <property type="evidence" value="ECO:0007669"/>
    <property type="project" value="TreeGrafter"/>
</dbReference>
<evidence type="ECO:0000313" key="1">
    <source>
        <dbReference type="EMBL" id="VAW62741.1"/>
    </source>
</evidence>
<dbReference type="PANTHER" id="PTHR40455">
    <property type="entry name" value="ANTITOXIN HIGA"/>
    <property type="match status" value="1"/>
</dbReference>